<sequence>MTSSCSLLSAILFATFAAIATCAPAISLVSPTNNTVTIYQCTDSQKWAAPNFRRGDCYYAVATGAFADELADFGADEVEFYSDDGGHIPLPEAHDLQAVPRKYTFGRCTMTIAMLHNFKTGDIPGFGPFRPLPDRDVSSYQQISTVAYFLLNRCIDIGQTGWFTVGKRDAIGVFLWETDSDIDKSIQAVNAVTNTSATLLPLLGIVATE</sequence>
<gene>
    <name evidence="2" type="ORF">JMJ35_008391</name>
</gene>
<name>A0AA39QTR5_9LECA</name>
<organism evidence="2 3">
    <name type="scientific">Cladonia borealis</name>
    <dbReference type="NCBI Taxonomy" id="184061"/>
    <lineage>
        <taxon>Eukaryota</taxon>
        <taxon>Fungi</taxon>
        <taxon>Dikarya</taxon>
        <taxon>Ascomycota</taxon>
        <taxon>Pezizomycotina</taxon>
        <taxon>Lecanoromycetes</taxon>
        <taxon>OSLEUM clade</taxon>
        <taxon>Lecanoromycetidae</taxon>
        <taxon>Lecanorales</taxon>
        <taxon>Lecanorineae</taxon>
        <taxon>Cladoniaceae</taxon>
        <taxon>Cladonia</taxon>
    </lineage>
</organism>
<keyword evidence="1" id="KW-0732">Signal</keyword>
<dbReference type="AlphaFoldDB" id="A0AA39QTR5"/>
<dbReference type="EMBL" id="JAFEKC020000019">
    <property type="protein sequence ID" value="KAK0509020.1"/>
    <property type="molecule type" value="Genomic_DNA"/>
</dbReference>
<accession>A0AA39QTR5</accession>
<dbReference type="Proteomes" id="UP001166286">
    <property type="component" value="Unassembled WGS sequence"/>
</dbReference>
<evidence type="ECO:0000313" key="2">
    <source>
        <dbReference type="EMBL" id="KAK0509020.1"/>
    </source>
</evidence>
<keyword evidence="3" id="KW-1185">Reference proteome</keyword>
<evidence type="ECO:0000313" key="3">
    <source>
        <dbReference type="Proteomes" id="UP001166286"/>
    </source>
</evidence>
<feature type="chain" id="PRO_5041426842" evidence="1">
    <location>
        <begin position="23"/>
        <end position="209"/>
    </location>
</feature>
<feature type="signal peptide" evidence="1">
    <location>
        <begin position="1"/>
        <end position="22"/>
    </location>
</feature>
<comment type="caution">
    <text evidence="2">The sequence shown here is derived from an EMBL/GenBank/DDBJ whole genome shotgun (WGS) entry which is preliminary data.</text>
</comment>
<proteinExistence type="predicted"/>
<protein>
    <submittedName>
        <fullName evidence="2">Uncharacterized protein</fullName>
    </submittedName>
</protein>
<reference evidence="2" key="1">
    <citation type="submission" date="2023-03" db="EMBL/GenBank/DDBJ databases">
        <title>Complete genome of Cladonia borealis.</title>
        <authorList>
            <person name="Park H."/>
        </authorList>
    </citation>
    <scope>NUCLEOTIDE SEQUENCE</scope>
    <source>
        <strain evidence="2">ANT050790</strain>
    </source>
</reference>
<evidence type="ECO:0000256" key="1">
    <source>
        <dbReference type="SAM" id="SignalP"/>
    </source>
</evidence>